<dbReference type="InterPro" id="IPR027417">
    <property type="entry name" value="P-loop_NTPase"/>
</dbReference>
<keyword evidence="5" id="KW-0547">Nucleotide-binding</keyword>
<accession>A0A370R3J5</accession>
<evidence type="ECO:0000313" key="10">
    <source>
        <dbReference type="Proteomes" id="UP000254848"/>
    </source>
</evidence>
<dbReference type="Proteomes" id="UP000254848">
    <property type="component" value="Unassembled WGS sequence"/>
</dbReference>
<sequence length="263" mass="29400">MLSFKHISIERAHYRWYGKKQWRPLLHDVSFSLNPGELVALVGTSGEGKSLLLQSALDLLPDNLRRRGDICLDGETLPPQQLRRLRGTTLCYVPQGVDALNPLLTVHSHLNRAMRLTNSGGQGVLSQQLQRHQLALDVLKRYPRQLSGGMARRVLACCATLSPARYILADEITAWLDKEAAAQMLDQLCLLRQRGCGILWVTHDLALAARYADRILSLHQGTLCDNLTRRQLTEGGGSEQLRAHWQALPEYHTLFAPEGSPSC</sequence>
<reference evidence="9 10" key="1">
    <citation type="submission" date="2018-07" db="EMBL/GenBank/DDBJ databases">
        <title>Genomic Encyclopedia of Type Strains, Phase IV (KMG-IV): sequencing the most valuable type-strain genomes for metagenomic binning, comparative biology and taxonomic classification.</title>
        <authorList>
            <person name="Goeker M."/>
        </authorList>
    </citation>
    <scope>NUCLEOTIDE SEQUENCE [LARGE SCALE GENOMIC DNA]</scope>
    <source>
        <strain evidence="9 10">DSM 103736</strain>
    </source>
</reference>
<dbReference type="PROSITE" id="PS50893">
    <property type="entry name" value="ABC_TRANSPORTER_2"/>
    <property type="match status" value="1"/>
</dbReference>
<dbReference type="InterPro" id="IPR003439">
    <property type="entry name" value="ABC_transporter-like_ATP-bd"/>
</dbReference>
<dbReference type="GO" id="GO:0005524">
    <property type="term" value="F:ATP binding"/>
    <property type="evidence" value="ECO:0007669"/>
    <property type="project" value="UniProtKB-KW"/>
</dbReference>
<evidence type="ECO:0000313" key="9">
    <source>
        <dbReference type="EMBL" id="RDK97008.1"/>
    </source>
</evidence>
<dbReference type="PANTHER" id="PTHR43297">
    <property type="entry name" value="OLIGOPEPTIDE TRANSPORT ATP-BINDING PROTEIN APPD"/>
    <property type="match status" value="1"/>
</dbReference>
<keyword evidence="3" id="KW-0813">Transport</keyword>
<dbReference type="RefSeq" id="WP_115456776.1">
    <property type="nucleotide sequence ID" value="NZ_QRAP01000001.1"/>
</dbReference>
<dbReference type="InterPro" id="IPR050388">
    <property type="entry name" value="ABC_Ni/Peptide_Import"/>
</dbReference>
<evidence type="ECO:0000256" key="1">
    <source>
        <dbReference type="ARBA" id="ARBA00004417"/>
    </source>
</evidence>
<dbReference type="GO" id="GO:0005886">
    <property type="term" value="C:plasma membrane"/>
    <property type="evidence" value="ECO:0007669"/>
    <property type="project" value="UniProtKB-SubCell"/>
</dbReference>
<keyword evidence="6 9" id="KW-0067">ATP-binding</keyword>
<feature type="domain" description="ABC transporter" evidence="8">
    <location>
        <begin position="4"/>
        <end position="245"/>
    </location>
</feature>
<proteinExistence type="inferred from homology"/>
<dbReference type="PANTHER" id="PTHR43297:SF11">
    <property type="entry name" value="ATPASE COMPONENT OF ABC-TYPE TRANSPORT SYSTEM"/>
    <property type="match status" value="1"/>
</dbReference>
<keyword evidence="4" id="KW-1003">Cell membrane</keyword>
<dbReference type="OrthoDB" id="7374568at2"/>
<dbReference type="GO" id="GO:0016887">
    <property type="term" value="F:ATP hydrolysis activity"/>
    <property type="evidence" value="ECO:0007669"/>
    <property type="project" value="InterPro"/>
</dbReference>
<dbReference type="InterPro" id="IPR003593">
    <property type="entry name" value="AAA+_ATPase"/>
</dbReference>
<protein>
    <submittedName>
        <fullName evidence="9">Peptide/nickel transport system ATP-binding protein</fullName>
    </submittedName>
</protein>
<name>A0A370R3J5_9GAMM</name>
<evidence type="ECO:0000256" key="7">
    <source>
        <dbReference type="ARBA" id="ARBA00023136"/>
    </source>
</evidence>
<dbReference type="SUPFAM" id="SSF52540">
    <property type="entry name" value="P-loop containing nucleoside triphosphate hydrolases"/>
    <property type="match status" value="1"/>
</dbReference>
<dbReference type="SMART" id="SM00382">
    <property type="entry name" value="AAA"/>
    <property type="match status" value="1"/>
</dbReference>
<gene>
    <name evidence="9" type="ORF">C8D90_101448</name>
</gene>
<dbReference type="AlphaFoldDB" id="A0A370R3J5"/>
<evidence type="ECO:0000256" key="6">
    <source>
        <dbReference type="ARBA" id="ARBA00022840"/>
    </source>
</evidence>
<keyword evidence="7" id="KW-0472">Membrane</keyword>
<evidence type="ECO:0000259" key="8">
    <source>
        <dbReference type="PROSITE" id="PS50893"/>
    </source>
</evidence>
<comment type="similarity">
    <text evidence="2">Belongs to the ABC transporter superfamily.</text>
</comment>
<evidence type="ECO:0000256" key="3">
    <source>
        <dbReference type="ARBA" id="ARBA00022448"/>
    </source>
</evidence>
<dbReference type="Gene3D" id="3.40.50.300">
    <property type="entry name" value="P-loop containing nucleotide triphosphate hydrolases"/>
    <property type="match status" value="1"/>
</dbReference>
<evidence type="ECO:0000256" key="4">
    <source>
        <dbReference type="ARBA" id="ARBA00022475"/>
    </source>
</evidence>
<dbReference type="EMBL" id="QRAP01000001">
    <property type="protein sequence ID" value="RDK97008.1"/>
    <property type="molecule type" value="Genomic_DNA"/>
</dbReference>
<comment type="caution">
    <text evidence="9">The sequence shown here is derived from an EMBL/GenBank/DDBJ whole genome shotgun (WGS) entry which is preliminary data.</text>
</comment>
<keyword evidence="10" id="KW-1185">Reference proteome</keyword>
<organism evidence="9 10">
    <name type="scientific">Enterobacillus tribolii</name>
    <dbReference type="NCBI Taxonomy" id="1487935"/>
    <lineage>
        <taxon>Bacteria</taxon>
        <taxon>Pseudomonadati</taxon>
        <taxon>Pseudomonadota</taxon>
        <taxon>Gammaproteobacteria</taxon>
        <taxon>Enterobacterales</taxon>
        <taxon>Hafniaceae</taxon>
        <taxon>Enterobacillus</taxon>
    </lineage>
</organism>
<evidence type="ECO:0000256" key="2">
    <source>
        <dbReference type="ARBA" id="ARBA00005417"/>
    </source>
</evidence>
<comment type="subcellular location">
    <subcellularLocation>
        <location evidence="1">Cell inner membrane</location>
        <topology evidence="1">Peripheral membrane protein</topology>
    </subcellularLocation>
</comment>
<evidence type="ECO:0000256" key="5">
    <source>
        <dbReference type="ARBA" id="ARBA00022741"/>
    </source>
</evidence>
<dbReference type="Pfam" id="PF00005">
    <property type="entry name" value="ABC_tran"/>
    <property type="match status" value="1"/>
</dbReference>